<keyword evidence="2" id="KW-1185">Reference proteome</keyword>
<proteinExistence type="predicted"/>
<evidence type="ECO:0000313" key="2">
    <source>
        <dbReference type="Proteomes" id="UP000887565"/>
    </source>
</evidence>
<dbReference type="Proteomes" id="UP000887565">
    <property type="component" value="Unplaced"/>
</dbReference>
<protein>
    <submittedName>
        <fullName evidence="3">Uncharacterized protein</fullName>
    </submittedName>
</protein>
<feature type="region of interest" description="Disordered" evidence="1">
    <location>
        <begin position="90"/>
        <end position="109"/>
    </location>
</feature>
<sequence length="143" mass="16350">MHIDEMDDQRRKHLHRNGAPKKDEKVIVKSFFHYYTFCYILENYIAGVQSKGPGASLLSASSGRPVRGSRKTRNPGIVAVASTRRLFWDDQGPSAAQRPAMGKGVNYKEKERKWRKMGIAEGNNEEGQRRKKGTIYDNCDNYE</sequence>
<feature type="region of interest" description="Disordered" evidence="1">
    <location>
        <begin position="55"/>
        <end position="75"/>
    </location>
</feature>
<organism evidence="2 3">
    <name type="scientific">Romanomermis culicivorax</name>
    <name type="common">Nematode worm</name>
    <dbReference type="NCBI Taxonomy" id="13658"/>
    <lineage>
        <taxon>Eukaryota</taxon>
        <taxon>Metazoa</taxon>
        <taxon>Ecdysozoa</taxon>
        <taxon>Nematoda</taxon>
        <taxon>Enoplea</taxon>
        <taxon>Dorylaimia</taxon>
        <taxon>Mermithida</taxon>
        <taxon>Mermithoidea</taxon>
        <taxon>Mermithidae</taxon>
        <taxon>Romanomermis</taxon>
    </lineage>
</organism>
<feature type="region of interest" description="Disordered" evidence="1">
    <location>
        <begin position="118"/>
        <end position="143"/>
    </location>
</feature>
<name>A0A915KY72_ROMCU</name>
<dbReference type="AlphaFoldDB" id="A0A915KY72"/>
<reference evidence="3" key="1">
    <citation type="submission" date="2022-11" db="UniProtKB">
        <authorList>
            <consortium name="WormBaseParasite"/>
        </authorList>
    </citation>
    <scope>IDENTIFICATION</scope>
</reference>
<accession>A0A915KY72</accession>
<evidence type="ECO:0000313" key="3">
    <source>
        <dbReference type="WBParaSite" id="nRc.2.0.1.t43130-RA"/>
    </source>
</evidence>
<dbReference type="WBParaSite" id="nRc.2.0.1.t43130-RA">
    <property type="protein sequence ID" value="nRc.2.0.1.t43130-RA"/>
    <property type="gene ID" value="nRc.2.0.1.g43130"/>
</dbReference>
<evidence type="ECO:0000256" key="1">
    <source>
        <dbReference type="SAM" id="MobiDB-lite"/>
    </source>
</evidence>